<reference evidence="2 3" key="1">
    <citation type="journal article" date="2015" name="Stand. Genomic Sci.">
        <title>Genomic Encyclopedia of Bacterial and Archaeal Type Strains, Phase III: the genomes of soil and plant-associated and newly described type strains.</title>
        <authorList>
            <person name="Whitman W.B."/>
            <person name="Woyke T."/>
            <person name="Klenk H.P."/>
            <person name="Zhou Y."/>
            <person name="Lilburn T.G."/>
            <person name="Beck B.J."/>
            <person name="De Vos P."/>
            <person name="Vandamme P."/>
            <person name="Eisen J.A."/>
            <person name="Garrity G."/>
            <person name="Hugenholtz P."/>
            <person name="Kyrpides N.C."/>
        </authorList>
    </citation>
    <scope>NUCLEOTIDE SEQUENCE [LARGE SCALE GENOMIC DNA]</scope>
    <source>
        <strain evidence="2 3">CGMCC 1.5364</strain>
    </source>
</reference>
<evidence type="ECO:0000313" key="2">
    <source>
        <dbReference type="EMBL" id="TWI28164.1"/>
    </source>
</evidence>
<keyword evidence="1" id="KW-1133">Transmembrane helix</keyword>
<gene>
    <name evidence="2" type="ORF">IQ24_03781</name>
</gene>
<feature type="transmembrane region" description="Helical" evidence="1">
    <location>
        <begin position="6"/>
        <end position="24"/>
    </location>
</feature>
<organism evidence="2 3">
    <name type="scientific">Paracoccus sulfuroxidans</name>
    <dbReference type="NCBI Taxonomy" id="384678"/>
    <lineage>
        <taxon>Bacteria</taxon>
        <taxon>Pseudomonadati</taxon>
        <taxon>Pseudomonadota</taxon>
        <taxon>Alphaproteobacteria</taxon>
        <taxon>Rhodobacterales</taxon>
        <taxon>Paracoccaceae</taxon>
        <taxon>Paracoccus</taxon>
    </lineage>
</organism>
<dbReference type="RefSeq" id="WP_145399898.1">
    <property type="nucleotide sequence ID" value="NZ_VLKU01000016.1"/>
</dbReference>
<keyword evidence="3" id="KW-1185">Reference proteome</keyword>
<dbReference type="Proteomes" id="UP000316225">
    <property type="component" value="Unassembled WGS sequence"/>
</dbReference>
<proteinExistence type="predicted"/>
<protein>
    <submittedName>
        <fullName evidence="2">Uncharacterized protein</fullName>
    </submittedName>
</protein>
<evidence type="ECO:0000256" key="1">
    <source>
        <dbReference type="SAM" id="Phobius"/>
    </source>
</evidence>
<name>A0A562N7S6_9RHOB</name>
<evidence type="ECO:0000313" key="3">
    <source>
        <dbReference type="Proteomes" id="UP000316225"/>
    </source>
</evidence>
<sequence>MQVMIGLSAGLIIAAAIFLIRKTYIDHATYKTFLADCDRAREHAIGSQVVRDAYSNGWNAGYKQACDDSKASTPEFRLRA</sequence>
<accession>A0A562N7S6</accession>
<dbReference type="AlphaFoldDB" id="A0A562N7S6"/>
<keyword evidence="1" id="KW-0472">Membrane</keyword>
<comment type="caution">
    <text evidence="2">The sequence shown here is derived from an EMBL/GenBank/DDBJ whole genome shotgun (WGS) entry which is preliminary data.</text>
</comment>
<dbReference type="EMBL" id="VLKU01000016">
    <property type="protein sequence ID" value="TWI28164.1"/>
    <property type="molecule type" value="Genomic_DNA"/>
</dbReference>
<keyword evidence="1" id="KW-0812">Transmembrane</keyword>